<dbReference type="InterPro" id="IPR050149">
    <property type="entry name" value="Collagen_superfamily"/>
</dbReference>
<keyword evidence="3" id="KW-1185">Reference proteome</keyword>
<reference evidence="3" key="1">
    <citation type="submission" date="2013-02" db="EMBL/GenBank/DDBJ databases">
        <authorList>
            <person name="Hughes D."/>
        </authorList>
    </citation>
    <scope>NUCLEOTIDE SEQUENCE</scope>
    <source>
        <strain>Durham</strain>
        <strain evidence="3">NC isolate 2 -- Noor lab</strain>
    </source>
</reference>
<dbReference type="STRING" id="36166.T1GWK0"/>
<dbReference type="InterPro" id="IPR008160">
    <property type="entry name" value="Collagen"/>
</dbReference>
<dbReference type="Pfam" id="PF01391">
    <property type="entry name" value="Collagen"/>
    <property type="match status" value="1"/>
</dbReference>
<dbReference type="HOGENOM" id="CLU_1847396_0_0_1"/>
<dbReference type="GO" id="GO:0005615">
    <property type="term" value="C:extracellular space"/>
    <property type="evidence" value="ECO:0007669"/>
    <property type="project" value="TreeGrafter"/>
</dbReference>
<dbReference type="PANTHER" id="PTHR24023:SF914">
    <property type="entry name" value="OTOLIN-1"/>
    <property type="match status" value="1"/>
</dbReference>
<evidence type="ECO:0000313" key="2">
    <source>
        <dbReference type="EnsemblMetazoa" id="MESCA008177-PA"/>
    </source>
</evidence>
<feature type="compositionally biased region" description="Basic and acidic residues" evidence="1">
    <location>
        <begin position="114"/>
        <end position="131"/>
    </location>
</feature>
<reference evidence="2" key="2">
    <citation type="submission" date="2015-06" db="UniProtKB">
        <authorList>
            <consortium name="EnsemblMetazoa"/>
        </authorList>
    </citation>
    <scope>IDENTIFICATION</scope>
</reference>
<dbReference type="GO" id="GO:0030020">
    <property type="term" value="F:extracellular matrix structural constituent conferring tensile strength"/>
    <property type="evidence" value="ECO:0007669"/>
    <property type="project" value="TreeGrafter"/>
</dbReference>
<evidence type="ECO:0000313" key="3">
    <source>
        <dbReference type="Proteomes" id="UP000015102"/>
    </source>
</evidence>
<feature type="region of interest" description="Disordered" evidence="1">
    <location>
        <begin position="114"/>
        <end position="139"/>
    </location>
</feature>
<accession>T1GWK0</accession>
<protein>
    <recommendedName>
        <fullName evidence="4">Collagen IV NC1 domain-containing protein</fullName>
    </recommendedName>
</protein>
<dbReference type="AlphaFoldDB" id="T1GWK0"/>
<evidence type="ECO:0008006" key="4">
    <source>
        <dbReference type="Google" id="ProtNLM"/>
    </source>
</evidence>
<sequence>MSHMQKFFFECNSLSSSCKWNSRRCKPGEPGIEGSKGDKGAQGPQGAKGEMGKDGSAGIPGLLGVDGEKGNKGPQGEDGYFENLDLEQELKNLLENDKQLLEYFFDLSKDLIRGEKGDKGPKGENGCEKANRNTISKTK</sequence>
<dbReference type="Gene3D" id="1.20.5.320">
    <property type="entry name" value="6-Phosphogluconate Dehydrogenase, domain 3"/>
    <property type="match status" value="1"/>
</dbReference>
<dbReference type="Proteomes" id="UP000015102">
    <property type="component" value="Unassembled WGS sequence"/>
</dbReference>
<dbReference type="EMBL" id="CAQQ02392633">
    <property type="status" value="NOT_ANNOTATED_CDS"/>
    <property type="molecule type" value="Genomic_DNA"/>
</dbReference>
<proteinExistence type="predicted"/>
<dbReference type="PANTHER" id="PTHR24023">
    <property type="entry name" value="COLLAGEN ALPHA"/>
    <property type="match status" value="1"/>
</dbReference>
<dbReference type="GO" id="GO:0030198">
    <property type="term" value="P:extracellular matrix organization"/>
    <property type="evidence" value="ECO:0007669"/>
    <property type="project" value="TreeGrafter"/>
</dbReference>
<dbReference type="GO" id="GO:0031012">
    <property type="term" value="C:extracellular matrix"/>
    <property type="evidence" value="ECO:0007669"/>
    <property type="project" value="TreeGrafter"/>
</dbReference>
<feature type="region of interest" description="Disordered" evidence="1">
    <location>
        <begin position="19"/>
        <end position="81"/>
    </location>
</feature>
<organism evidence="2 3">
    <name type="scientific">Megaselia scalaris</name>
    <name type="common">Humpbacked fly</name>
    <name type="synonym">Phora scalaris</name>
    <dbReference type="NCBI Taxonomy" id="36166"/>
    <lineage>
        <taxon>Eukaryota</taxon>
        <taxon>Metazoa</taxon>
        <taxon>Ecdysozoa</taxon>
        <taxon>Arthropoda</taxon>
        <taxon>Hexapoda</taxon>
        <taxon>Insecta</taxon>
        <taxon>Pterygota</taxon>
        <taxon>Neoptera</taxon>
        <taxon>Endopterygota</taxon>
        <taxon>Diptera</taxon>
        <taxon>Brachycera</taxon>
        <taxon>Muscomorpha</taxon>
        <taxon>Platypezoidea</taxon>
        <taxon>Phoridae</taxon>
        <taxon>Megaseliini</taxon>
        <taxon>Megaselia</taxon>
    </lineage>
</organism>
<evidence type="ECO:0000256" key="1">
    <source>
        <dbReference type="SAM" id="MobiDB-lite"/>
    </source>
</evidence>
<name>T1GWK0_MEGSC</name>
<dbReference type="EnsemblMetazoa" id="MESCA008177-RA">
    <property type="protein sequence ID" value="MESCA008177-PA"/>
    <property type="gene ID" value="MESCA008177"/>
</dbReference>
<dbReference type="EMBL" id="CAQQ02392634">
    <property type="status" value="NOT_ANNOTATED_CDS"/>
    <property type="molecule type" value="Genomic_DNA"/>
</dbReference>